<name>A0A2S1GMP6_9CAUD</name>
<reference evidence="2 3" key="1">
    <citation type="submission" date="2018-03" db="EMBL/GenBank/DDBJ databases">
        <title>Phage therapy in agriculture - a green tech approach to combat plant pathogenic bacteria.</title>
        <authorList>
            <person name="Carstens A.B."/>
            <person name="Djurhuus A.M."/>
            <person name="Hansen L.H."/>
        </authorList>
    </citation>
    <scope>NUCLEOTIDE SEQUENCE [LARGE SCALE GENOMIC DNA]</scope>
</reference>
<feature type="region of interest" description="Disordered" evidence="1">
    <location>
        <begin position="1"/>
        <end position="87"/>
    </location>
</feature>
<evidence type="ECO:0008006" key="4">
    <source>
        <dbReference type="Google" id="ProtNLM"/>
    </source>
</evidence>
<dbReference type="GeneID" id="54991079"/>
<dbReference type="RefSeq" id="YP_009800579.1">
    <property type="nucleotide sequence ID" value="NC_047955.1"/>
</dbReference>
<evidence type="ECO:0000256" key="1">
    <source>
        <dbReference type="SAM" id="MobiDB-lite"/>
    </source>
</evidence>
<dbReference type="KEGG" id="vg:54991079"/>
<keyword evidence="3" id="KW-1185">Reference proteome</keyword>
<dbReference type="EMBL" id="MH113813">
    <property type="protein sequence ID" value="AWD90661.1"/>
    <property type="molecule type" value="Genomic_DNA"/>
</dbReference>
<sequence length="309" mass="33322">MATEVEVINNTAPDGVLDLTGNKGPATNPTEETTGAGGEGNQTGSTEEEGEKPKLDAEGNPIVEPELDADGNPVKKDEQEQTSEDEKDVLYFGDQAVEVTVPDEIAAALTKAGVDQKALLAELFAKDGKFELSADTRAKLEGKFGKLMVDGYLSMYKGLNDQTIASHAKTQADATAAQEAVQKEYAELVGGKDGLEALESFIVANFDQKQIGSYNAIMGGDNWEAQRMVIQMAKQQMAQHDKLTKGDRSVDLLGDGDANANKGDEDPTAKGFISAAEYSKLMDSDKYWNDRDYQKRVDALRSQSIRAGR</sequence>
<proteinExistence type="predicted"/>
<feature type="region of interest" description="Disordered" evidence="1">
    <location>
        <begin position="240"/>
        <end position="269"/>
    </location>
</feature>
<dbReference type="Proteomes" id="UP000247194">
    <property type="component" value="Segment"/>
</dbReference>
<feature type="compositionally biased region" description="Basic and acidic residues" evidence="1">
    <location>
        <begin position="240"/>
        <end position="250"/>
    </location>
</feature>
<accession>A0A2S1GMP6</accession>
<protein>
    <recommendedName>
        <fullName evidence="4">Scaffolding protein</fullName>
    </recommendedName>
</protein>
<evidence type="ECO:0000313" key="2">
    <source>
        <dbReference type="EMBL" id="AWD90661.1"/>
    </source>
</evidence>
<evidence type="ECO:0000313" key="3">
    <source>
        <dbReference type="Proteomes" id="UP000247194"/>
    </source>
</evidence>
<feature type="compositionally biased region" description="Low complexity" evidence="1">
    <location>
        <begin position="24"/>
        <end position="34"/>
    </location>
</feature>
<organism evidence="2 3">
    <name type="scientific">Pseudomonas phage Nerthus</name>
    <dbReference type="NCBI Taxonomy" id="2163984"/>
    <lineage>
        <taxon>Viruses</taxon>
        <taxon>Duplodnaviria</taxon>
        <taxon>Heunggongvirae</taxon>
        <taxon>Uroviricota</taxon>
        <taxon>Caudoviricetes</taxon>
        <taxon>Autographivirales</taxon>
        <taxon>Autosignataviridae</taxon>
        <taxon>Colwellvirinae</taxon>
        <taxon>Nerthusvirus</taxon>
        <taxon>Nerthusvirus nerthus</taxon>
        <taxon>Uliginvirus nerthus</taxon>
    </lineage>
</organism>